<feature type="domain" description="Reverse transcriptase" evidence="1">
    <location>
        <begin position="196"/>
        <end position="483"/>
    </location>
</feature>
<dbReference type="InterPro" id="IPR043502">
    <property type="entry name" value="DNA/RNA_pol_sf"/>
</dbReference>
<keyword evidence="2" id="KW-0548">Nucleotidyltransferase</keyword>
<evidence type="ECO:0000313" key="2">
    <source>
        <dbReference type="EMBL" id="QQY98200.1"/>
    </source>
</evidence>
<gene>
    <name evidence="2" type="primary">nad2-i1</name>
</gene>
<dbReference type="GeneID" id="65320088"/>
<proteinExistence type="predicted"/>
<dbReference type="Pfam" id="PF00078">
    <property type="entry name" value="RVT_1"/>
    <property type="match status" value="1"/>
</dbReference>
<dbReference type="GO" id="GO:0005739">
    <property type="term" value="C:mitochondrion"/>
    <property type="evidence" value="ECO:0007669"/>
    <property type="project" value="UniProtKB-ARBA"/>
</dbReference>
<dbReference type="SUPFAM" id="SSF56672">
    <property type="entry name" value="DNA/RNA polymerases"/>
    <property type="match status" value="1"/>
</dbReference>
<dbReference type="RefSeq" id="YP_010119144.1">
    <property type="nucleotide sequence ID" value="NC_056146.1"/>
</dbReference>
<keyword evidence="2" id="KW-0496">Mitochondrion</keyword>
<geneLocation type="mitochondrion" evidence="2"/>
<dbReference type="Pfam" id="PF01348">
    <property type="entry name" value="Intron_maturas2"/>
    <property type="match status" value="1"/>
</dbReference>
<dbReference type="PROSITE" id="PS50878">
    <property type="entry name" value="RT_POL"/>
    <property type="match status" value="1"/>
</dbReference>
<accession>A0A7U1GFV3</accession>
<dbReference type="GO" id="GO:0003964">
    <property type="term" value="F:RNA-directed DNA polymerase activity"/>
    <property type="evidence" value="ECO:0007669"/>
    <property type="project" value="UniProtKB-KW"/>
</dbReference>
<protein>
    <submittedName>
        <fullName evidence="2">Reverse transcriptase domain-containing protein</fullName>
    </submittedName>
</protein>
<organism evidence="2">
    <name type="scientific">Uncinula necator</name>
    <name type="common">Grape powdery mildew</name>
    <dbReference type="NCBI Taxonomy" id="52586"/>
    <lineage>
        <taxon>Eukaryota</taxon>
        <taxon>Fungi</taxon>
        <taxon>Dikarya</taxon>
        <taxon>Ascomycota</taxon>
        <taxon>Pezizomycotina</taxon>
        <taxon>Leotiomycetes</taxon>
        <taxon>Erysiphales</taxon>
        <taxon>Erysiphaceae</taxon>
        <taxon>Erysiphe</taxon>
    </lineage>
</organism>
<sequence length="681" mass="76874">MDRITNSTRGVAQLGLEVLSRISGLLKGRINVLVGSPYGEDCQKPFAYLSIEDTNARNPKTIKSNASITQPRDPTAYGYNLYLLRGRSIHSSSIKTKESNRTPSLLEVHNSNIKGADELNLLADSKSNTSVSSWTKTEVNKYRKGDGKYNGVIRILTNPLFLQACYLEIKSKPGNMTKGTNKDTLEGIKLKWFENTASYLLSGRFNFAPGRGVMIPKPGKKELIPLSIANPRDKIVHKALAVLLEAIWEPTFSKNSYGFRGKISLHQALYQLYRNGSNYQWVIQGDISNCLTSIPHGIIDKILRTKIKCSKTLQLVRKSLNAGYVDPTCGQQVTTEIGTPQGSVLSPLLSNIVLNELDVYMESVKDKFLVGNKRANNKYYDVLSSIIQQLIIKGADASEIRAVRGLRRKVASTVFDDPNFKRIMYLRYANDFVILIAGSSDDAHKIRNWVSDTLDNKCGLKLNKEKTLITATKDGFNFLGAYCVRPSSVRAGLFKRRVGIPGKYRMRMRIMIPVKDVLRKLVVNKFARMDDKQLPVARARRDLTNFEHEEIITFYNHRISGLLNFYDFACNLNSLRKIIMFLYLSCALTLALKYKLRTKRQAFRKFGRSLTDPETGVALILPKSLKVKHNFKYSGSKDVDSILNISWFNKLTKSSLHKSCVICSSTESVEMHHVRKVKDVR</sequence>
<keyword evidence="2" id="KW-0695">RNA-directed DNA polymerase</keyword>
<dbReference type="AlphaFoldDB" id="A0A7U1GFV3"/>
<keyword evidence="2" id="KW-0808">Transferase</keyword>
<dbReference type="InterPro" id="IPR024937">
    <property type="entry name" value="Domain_X"/>
</dbReference>
<evidence type="ECO:0000259" key="1">
    <source>
        <dbReference type="PROSITE" id="PS50878"/>
    </source>
</evidence>
<dbReference type="EMBL" id="MT880588">
    <property type="protein sequence ID" value="QQY98200.1"/>
    <property type="molecule type" value="Genomic_DNA"/>
</dbReference>
<dbReference type="InterPro" id="IPR000477">
    <property type="entry name" value="RT_dom"/>
</dbReference>
<dbReference type="CDD" id="cd01651">
    <property type="entry name" value="RT_G2_intron"/>
    <property type="match status" value="1"/>
</dbReference>
<reference evidence="2" key="1">
    <citation type="submission" date="2020-08" db="EMBL/GenBank/DDBJ databases">
        <title>Mitochondrial genome sequences of powdery mildew pathogens.</title>
        <authorList>
            <person name="Zaccaron A."/>
            <person name="Stergiopoulos I."/>
        </authorList>
    </citation>
    <scope>NUCLEOTIDE SEQUENCE</scope>
    <source>
        <strain evidence="2">C</strain>
    </source>
</reference>
<name>A0A7U1GFV3_UNCNE</name>
<dbReference type="GO" id="GO:0006397">
    <property type="term" value="P:mRNA processing"/>
    <property type="evidence" value="ECO:0007669"/>
    <property type="project" value="InterPro"/>
</dbReference>
<dbReference type="PANTHER" id="PTHR34047">
    <property type="entry name" value="NUCLEAR INTRON MATURASE 1, MITOCHONDRIAL-RELATED"/>
    <property type="match status" value="1"/>
</dbReference>
<dbReference type="InterPro" id="IPR051083">
    <property type="entry name" value="GrpII_Intron_Splice-Mob/Def"/>
</dbReference>
<dbReference type="PANTHER" id="PTHR34047:SF8">
    <property type="entry name" value="PROTEIN YKFC"/>
    <property type="match status" value="1"/>
</dbReference>